<sequence>MSVSTFQKLNQEAKQTIPLGTGSLYQPELIERQFCQISSESKKLSQAVFSESDQQKQQTFIPLLARGEIDYSTVAGNLSKLHSITSTQLNQASSAASISEFLQIGCDAAILDAVEFDLNDLPCPTVSMTKNADWITRAKHQIHHWDLQSPVFNIDATSRTTQALANAVKQINDSFATTALHRRTSVTIQALSAATTLTSDADEAQEAIQYFIEKKHFPGHVSTSISWLEKQYKRYIDKQLLDHDMPSNCSTSERIVTFVSHQYCWTGLQCVDNIPIWALLYTYLRTGEINLAKELVQTRSANFNTGLKYFATYFDEFINSSTLVPTHASTVRLYYEQLCLQDHIYTDPFECILFKIIGHCDPDNSLPSVINSTQDYLWLKLIMTQPPCSGENPSVTVRGRYNLKNVQASFDRIPTQQLDKNGSNPWFYFNILFLTLQFEKAIDYLYQNENTRITAVHYAIWFALHGLIQIAHDPLTNTDCNGVFIELQGRPCIHIARMLRQYIKAVFMDQPRNNTMAVALQALQYVYVLSVLSQSSNMNEISLILLQDIVFWSACPLELLGQGSSYATRHVGPLDEYKALLGIRDENEYANKVLLPVANRFNVEKRYNEEIQVFEMARQYDRVMDILVKQMGDILVLQLQAIHSGQSWNKATDMMHIEQQEACLISAQRAIEDYQQHAFIAQQIHPTKLHVLTTMMLLRTAIGYYNASKFEPTFKLLQMTNILPIGNQFDLVQTDCLAKEYSKKEQGPGMNVVLQLVPDLLLFSAKTLHNMYVEWNYNTSASLRHRMEARIIDVKSHMHFLIVFAGLLTTAVPPYILDQLKKLDMSMISNSDKRFI</sequence>
<accession>A0A1X2GND5</accession>
<dbReference type="GO" id="GO:0017056">
    <property type="term" value="F:structural constituent of nuclear pore"/>
    <property type="evidence" value="ECO:0007669"/>
    <property type="project" value="InterPro"/>
</dbReference>
<dbReference type="EMBL" id="MCGT01000008">
    <property type="protein sequence ID" value="ORX57646.1"/>
    <property type="molecule type" value="Genomic_DNA"/>
</dbReference>
<proteinExistence type="inferred from homology"/>
<keyword evidence="4" id="KW-0509">mRNA transport</keyword>
<dbReference type="GO" id="GO:0005643">
    <property type="term" value="C:nuclear pore"/>
    <property type="evidence" value="ECO:0007669"/>
    <property type="project" value="UniProtKB-SubCell"/>
</dbReference>
<dbReference type="Proteomes" id="UP000242146">
    <property type="component" value="Unassembled WGS sequence"/>
</dbReference>
<keyword evidence="4" id="KW-0906">Nuclear pore complex</keyword>
<comment type="similarity">
    <text evidence="2 4">Belongs to the nucleoporin interacting component (NIC) family.</text>
</comment>
<keyword evidence="5" id="KW-0812">Transmembrane</keyword>
<evidence type="ECO:0000256" key="2">
    <source>
        <dbReference type="ARBA" id="ARBA00010186"/>
    </source>
</evidence>
<evidence type="ECO:0000256" key="4">
    <source>
        <dbReference type="RuleBase" id="RU364035"/>
    </source>
</evidence>
<dbReference type="Pfam" id="PF04097">
    <property type="entry name" value="Nic96"/>
    <property type="match status" value="1"/>
</dbReference>
<dbReference type="OrthoDB" id="1918363at2759"/>
<dbReference type="PANTHER" id="PTHR11225:SF4">
    <property type="entry name" value="NUCLEAR PORE COMPLEX PROTEIN NUP93"/>
    <property type="match status" value="1"/>
</dbReference>
<reference evidence="6 7" key="1">
    <citation type="submission" date="2016-07" db="EMBL/GenBank/DDBJ databases">
        <title>Pervasive Adenine N6-methylation of Active Genes in Fungi.</title>
        <authorList>
            <consortium name="DOE Joint Genome Institute"/>
            <person name="Mondo S.J."/>
            <person name="Dannebaum R.O."/>
            <person name="Kuo R.C."/>
            <person name="Labutti K."/>
            <person name="Haridas S."/>
            <person name="Kuo A."/>
            <person name="Salamov A."/>
            <person name="Ahrendt S.R."/>
            <person name="Lipzen A."/>
            <person name="Sullivan W."/>
            <person name="Andreopoulos W.B."/>
            <person name="Clum A."/>
            <person name="Lindquist E."/>
            <person name="Daum C."/>
            <person name="Ramamoorthy G.K."/>
            <person name="Gryganskyi A."/>
            <person name="Culley D."/>
            <person name="Magnuson J.K."/>
            <person name="James T.Y."/>
            <person name="O'Malley M.A."/>
            <person name="Stajich J.E."/>
            <person name="Spatafora J.W."/>
            <person name="Visel A."/>
            <person name="Grigoriev I.V."/>
        </authorList>
    </citation>
    <scope>NUCLEOTIDE SEQUENCE [LARGE SCALE GENOMIC DNA]</scope>
    <source>
        <strain evidence="6 7">NRRL 3301</strain>
    </source>
</reference>
<comment type="caution">
    <text evidence="6">The sequence shown here is derived from an EMBL/GenBank/DDBJ whole genome shotgun (WGS) entry which is preliminary data.</text>
</comment>
<keyword evidence="7" id="KW-1185">Reference proteome</keyword>
<name>A0A1X2GND5_9FUNG</name>
<dbReference type="InterPro" id="IPR007231">
    <property type="entry name" value="Nucleoporin_int_Nup93/Nic96"/>
</dbReference>
<keyword evidence="4 5" id="KW-0472">Membrane</keyword>
<evidence type="ECO:0000256" key="3">
    <source>
        <dbReference type="ARBA" id="ARBA00023242"/>
    </source>
</evidence>
<keyword evidence="4" id="KW-0653">Protein transport</keyword>
<evidence type="ECO:0000256" key="1">
    <source>
        <dbReference type="ARBA" id="ARBA00004259"/>
    </source>
</evidence>
<evidence type="ECO:0000256" key="5">
    <source>
        <dbReference type="SAM" id="Phobius"/>
    </source>
</evidence>
<evidence type="ECO:0000313" key="7">
    <source>
        <dbReference type="Proteomes" id="UP000242146"/>
    </source>
</evidence>
<keyword evidence="4" id="KW-0813">Transport</keyword>
<dbReference type="GO" id="GO:0016973">
    <property type="term" value="P:poly(A)+ mRNA export from nucleus"/>
    <property type="evidence" value="ECO:0007669"/>
    <property type="project" value="TreeGrafter"/>
</dbReference>
<keyword evidence="4" id="KW-0811">Translocation</keyword>
<comment type="subcellular location">
    <subcellularLocation>
        <location evidence="1">Nucleus envelope</location>
    </subcellularLocation>
    <subcellularLocation>
        <location evidence="4">Nucleus</location>
        <location evidence="4">Nuclear pore complex</location>
    </subcellularLocation>
</comment>
<keyword evidence="3 4" id="KW-0539">Nucleus</keyword>
<protein>
    <recommendedName>
        <fullName evidence="4">Nuclear pore protein</fullName>
    </recommendedName>
</protein>
<dbReference type="AlphaFoldDB" id="A0A1X2GND5"/>
<organism evidence="6 7">
    <name type="scientific">Hesseltinella vesiculosa</name>
    <dbReference type="NCBI Taxonomy" id="101127"/>
    <lineage>
        <taxon>Eukaryota</taxon>
        <taxon>Fungi</taxon>
        <taxon>Fungi incertae sedis</taxon>
        <taxon>Mucoromycota</taxon>
        <taxon>Mucoromycotina</taxon>
        <taxon>Mucoromycetes</taxon>
        <taxon>Mucorales</taxon>
        <taxon>Cunninghamellaceae</taxon>
        <taxon>Hesseltinella</taxon>
    </lineage>
</organism>
<gene>
    <name evidence="6" type="ORF">DM01DRAFT_1334242</name>
</gene>
<evidence type="ECO:0000313" key="6">
    <source>
        <dbReference type="EMBL" id="ORX57646.1"/>
    </source>
</evidence>
<dbReference type="PANTHER" id="PTHR11225">
    <property type="entry name" value="NUCLEAR PORE COMPLEX PROTEIN NUP93 NUCLEOPORIN NUP93 DEAD EYE PROTEIN"/>
    <property type="match status" value="1"/>
</dbReference>
<keyword evidence="5" id="KW-1133">Transmembrane helix</keyword>
<feature type="transmembrane region" description="Helical" evidence="5">
    <location>
        <begin position="798"/>
        <end position="817"/>
    </location>
</feature>
<dbReference type="STRING" id="101127.A0A1X2GND5"/>
<dbReference type="GO" id="GO:0006606">
    <property type="term" value="P:protein import into nucleus"/>
    <property type="evidence" value="ECO:0007669"/>
    <property type="project" value="TreeGrafter"/>
</dbReference>